<evidence type="ECO:0000313" key="5">
    <source>
        <dbReference type="EMBL" id="MBP1890802.1"/>
    </source>
</evidence>
<sequence>MSKKFGLGKGLGALIPDEVETKEKSSSTTLIPLNSIVNNSDQPRKFFDSDNIAELAESIKNHGIIQPLILKKDGNKYVIIAGERRWRAAKMLSLKEVPAIIMELSDKEILEISLIENIQRQDLNPIEEALAYRKLIDDFNLTQQELSKRIGKSRVAITNTMRLINLDERVQQYLIESVISEGHGRALLGVEDKDLQYDLAQKIIDEKLSVRELERLIKLLFKEKDNDNKKKNEEINPYVKDVQNRLQDYFGTKVNINSKNKKGKIEIEYYSEDDLNRILELINI</sequence>
<dbReference type="Pfam" id="PF23552">
    <property type="entry name" value="ParB_C"/>
    <property type="match status" value="1"/>
</dbReference>
<dbReference type="PANTHER" id="PTHR33375">
    <property type="entry name" value="CHROMOSOME-PARTITIONING PROTEIN PARB-RELATED"/>
    <property type="match status" value="1"/>
</dbReference>
<dbReference type="Pfam" id="PF02195">
    <property type="entry name" value="ParB_N"/>
    <property type="match status" value="1"/>
</dbReference>
<dbReference type="InterPro" id="IPR041468">
    <property type="entry name" value="HTH_ParB/Spo0J"/>
</dbReference>
<dbReference type="CDD" id="cd16393">
    <property type="entry name" value="SPO0J_N"/>
    <property type="match status" value="1"/>
</dbReference>
<accession>A0ABS4F3J5</accession>
<keyword evidence="2" id="KW-0159">Chromosome partition</keyword>
<dbReference type="InterPro" id="IPR004437">
    <property type="entry name" value="ParB/RepB/Spo0J"/>
</dbReference>
<protein>
    <submittedName>
        <fullName evidence="5">ParB family chromosome partitioning protein</fullName>
    </submittedName>
</protein>
<dbReference type="InterPro" id="IPR057240">
    <property type="entry name" value="ParB_dimer_C"/>
</dbReference>
<evidence type="ECO:0000256" key="2">
    <source>
        <dbReference type="ARBA" id="ARBA00022829"/>
    </source>
</evidence>
<dbReference type="Gene3D" id="3.90.1530.30">
    <property type="match status" value="1"/>
</dbReference>
<evidence type="ECO:0000256" key="3">
    <source>
        <dbReference type="ARBA" id="ARBA00023125"/>
    </source>
</evidence>
<dbReference type="PANTHER" id="PTHR33375:SF1">
    <property type="entry name" value="CHROMOSOME-PARTITIONING PROTEIN PARB-RELATED"/>
    <property type="match status" value="1"/>
</dbReference>
<dbReference type="Proteomes" id="UP000783390">
    <property type="component" value="Unassembled WGS sequence"/>
</dbReference>
<dbReference type="SUPFAM" id="SSF109709">
    <property type="entry name" value="KorB DNA-binding domain-like"/>
    <property type="match status" value="1"/>
</dbReference>
<dbReference type="SUPFAM" id="SSF110849">
    <property type="entry name" value="ParB/Sulfiredoxin"/>
    <property type="match status" value="1"/>
</dbReference>
<evidence type="ECO:0000313" key="6">
    <source>
        <dbReference type="Proteomes" id="UP000783390"/>
    </source>
</evidence>
<name>A0ABS4F3J5_9CLOT</name>
<dbReference type="RefSeq" id="WP_209797716.1">
    <property type="nucleotide sequence ID" value="NZ_JAGGJZ010000012.1"/>
</dbReference>
<gene>
    <name evidence="5" type="ORF">J2Z53_002420</name>
</gene>
<dbReference type="SMART" id="SM00470">
    <property type="entry name" value="ParB"/>
    <property type="match status" value="1"/>
</dbReference>
<evidence type="ECO:0000259" key="4">
    <source>
        <dbReference type="SMART" id="SM00470"/>
    </source>
</evidence>
<reference evidence="5 6" key="1">
    <citation type="submission" date="2021-03" db="EMBL/GenBank/DDBJ databases">
        <title>Genomic Encyclopedia of Type Strains, Phase IV (KMG-IV): sequencing the most valuable type-strain genomes for metagenomic binning, comparative biology and taxonomic classification.</title>
        <authorList>
            <person name="Goeker M."/>
        </authorList>
    </citation>
    <scope>NUCLEOTIDE SEQUENCE [LARGE SCALE GENOMIC DNA]</scope>
    <source>
        <strain evidence="5 6">DSM 3984</strain>
    </source>
</reference>
<dbReference type="NCBIfam" id="TIGR00180">
    <property type="entry name" value="parB_part"/>
    <property type="match status" value="1"/>
</dbReference>
<organism evidence="5 6">
    <name type="scientific">Clostridium moniliforme</name>
    <dbReference type="NCBI Taxonomy" id="39489"/>
    <lineage>
        <taxon>Bacteria</taxon>
        <taxon>Bacillati</taxon>
        <taxon>Bacillota</taxon>
        <taxon>Clostridia</taxon>
        <taxon>Eubacteriales</taxon>
        <taxon>Clostridiaceae</taxon>
        <taxon>Clostridium</taxon>
    </lineage>
</organism>
<dbReference type="Gene3D" id="1.10.10.2830">
    <property type="match status" value="1"/>
</dbReference>
<dbReference type="InterPro" id="IPR050336">
    <property type="entry name" value="Chromosome_partition/occlusion"/>
</dbReference>
<keyword evidence="3" id="KW-0238">DNA-binding</keyword>
<comment type="similarity">
    <text evidence="1">Belongs to the ParB family.</text>
</comment>
<proteinExistence type="inferred from homology"/>
<dbReference type="EMBL" id="JAGGJZ010000012">
    <property type="protein sequence ID" value="MBP1890802.1"/>
    <property type="molecule type" value="Genomic_DNA"/>
</dbReference>
<dbReference type="InterPro" id="IPR036086">
    <property type="entry name" value="ParB/Sulfiredoxin_sf"/>
</dbReference>
<comment type="caution">
    <text evidence="5">The sequence shown here is derived from an EMBL/GenBank/DDBJ whole genome shotgun (WGS) entry which is preliminary data.</text>
</comment>
<feature type="domain" description="ParB-like N-terminal" evidence="4">
    <location>
        <begin position="29"/>
        <end position="118"/>
    </location>
</feature>
<keyword evidence="6" id="KW-1185">Reference proteome</keyword>
<dbReference type="Pfam" id="PF17762">
    <property type="entry name" value="HTH_ParB"/>
    <property type="match status" value="1"/>
</dbReference>
<dbReference type="InterPro" id="IPR003115">
    <property type="entry name" value="ParB_N"/>
</dbReference>
<evidence type="ECO:0000256" key="1">
    <source>
        <dbReference type="ARBA" id="ARBA00006295"/>
    </source>
</evidence>